<organism evidence="1 2">
    <name type="scientific">Lentilactobacillus parafarraginis</name>
    <dbReference type="NCBI Taxonomy" id="390842"/>
    <lineage>
        <taxon>Bacteria</taxon>
        <taxon>Bacillati</taxon>
        <taxon>Bacillota</taxon>
        <taxon>Bacilli</taxon>
        <taxon>Lactobacillales</taxon>
        <taxon>Lactobacillaceae</taxon>
        <taxon>Lentilactobacillus</taxon>
    </lineage>
</organism>
<reference evidence="1 2" key="1">
    <citation type="submission" date="2019-05" db="EMBL/GenBank/DDBJ databases">
        <title>The metagenome of a microbial culture collection derived from dairy environment covers the genomic content of the human microbiome.</title>
        <authorList>
            <person name="Roder T."/>
            <person name="Wuthrich D."/>
            <person name="Sattari Z."/>
            <person name="Von Ah U."/>
            <person name="Bar C."/>
            <person name="Ronchi F."/>
            <person name="Macpherson A.J."/>
            <person name="Ganal-Vonarburg S.C."/>
            <person name="Bruggmann R."/>
            <person name="Vergeres G."/>
        </authorList>
    </citation>
    <scope>NUCLEOTIDE SEQUENCE [LARGE SCALE GENOMIC DNA]</scope>
    <source>
        <strain evidence="1 2">FAM 1079</strain>
    </source>
</reference>
<evidence type="ECO:0000313" key="2">
    <source>
        <dbReference type="Proteomes" id="UP000305100"/>
    </source>
</evidence>
<evidence type="ECO:0000313" key="1">
    <source>
        <dbReference type="EMBL" id="TLQ20134.1"/>
    </source>
</evidence>
<comment type="caution">
    <text evidence="1">The sequence shown here is derived from an EMBL/GenBank/DDBJ whole genome shotgun (WGS) entry which is preliminary data.</text>
</comment>
<dbReference type="EMBL" id="VBSX01000007">
    <property type="protein sequence ID" value="TLQ20134.1"/>
    <property type="molecule type" value="Genomic_DNA"/>
</dbReference>
<name>A0A5R9CWU5_9LACO</name>
<proteinExistence type="predicted"/>
<sequence length="99" mass="11200">MDATEFKIADKALTTLDDNVNGIVSTIKLCQPRINQALAHTNGQTDLPAFETLFNLLQLLKTIQTLLLQSEAEQAQLHSFVEELRQTKQLKDQGNDRYE</sequence>
<dbReference type="AlphaFoldDB" id="A0A5R9CWU5"/>
<accession>A0A5R9CWU5</accession>
<dbReference type="RefSeq" id="WP_138467347.1">
    <property type="nucleotide sequence ID" value="NZ_VBSX01000007.1"/>
</dbReference>
<gene>
    <name evidence="1" type="ORF">FEZ41_04520</name>
</gene>
<protein>
    <submittedName>
        <fullName evidence="1">Uncharacterized protein</fullName>
    </submittedName>
</protein>
<dbReference type="Proteomes" id="UP000305100">
    <property type="component" value="Unassembled WGS sequence"/>
</dbReference>